<dbReference type="GO" id="GO:0030246">
    <property type="term" value="F:carbohydrate binding"/>
    <property type="evidence" value="ECO:0007669"/>
    <property type="project" value="InterPro"/>
</dbReference>
<dbReference type="Pfam" id="PF09261">
    <property type="entry name" value="Alpha-mann_mid"/>
    <property type="match status" value="1"/>
</dbReference>
<dbReference type="Gene3D" id="1.20.1270.50">
    <property type="entry name" value="Glycoside hydrolase family 38, central domain"/>
    <property type="match status" value="1"/>
</dbReference>
<evidence type="ECO:0000256" key="2">
    <source>
        <dbReference type="ARBA" id="ARBA00022723"/>
    </source>
</evidence>
<feature type="compositionally biased region" description="Low complexity" evidence="5">
    <location>
        <begin position="61"/>
        <end position="70"/>
    </location>
</feature>
<dbReference type="SMART" id="SM00872">
    <property type="entry name" value="Alpha-mann_mid"/>
    <property type="match status" value="1"/>
</dbReference>
<comment type="similarity">
    <text evidence="1">Belongs to the glycosyl hydrolase 38 family.</text>
</comment>
<evidence type="ECO:0000313" key="8">
    <source>
        <dbReference type="Proteomes" id="UP000431080"/>
    </source>
</evidence>
<dbReference type="Proteomes" id="UP000431080">
    <property type="component" value="Unassembled WGS sequence"/>
</dbReference>
<dbReference type="EMBL" id="WJIF01000007">
    <property type="protein sequence ID" value="MRG60733.1"/>
    <property type="molecule type" value="Genomic_DNA"/>
</dbReference>
<reference evidence="7 8" key="1">
    <citation type="submission" date="2019-10" db="EMBL/GenBank/DDBJ databases">
        <authorList>
            <person name="Nie G."/>
            <person name="Ming H."/>
            <person name="Yi B."/>
        </authorList>
    </citation>
    <scope>NUCLEOTIDE SEQUENCE [LARGE SCALE GENOMIC DNA]</scope>
    <source>
        <strain evidence="7 8">CFH 90414</strain>
    </source>
</reference>
<comment type="caution">
    <text evidence="7">The sequence shown here is derived from an EMBL/GenBank/DDBJ whole genome shotgun (WGS) entry which is preliminary data.</text>
</comment>
<accession>A0A6I2FFP7</accession>
<dbReference type="SUPFAM" id="SSF88688">
    <property type="entry name" value="Families 57/38 glycoside transferase middle domain"/>
    <property type="match status" value="1"/>
</dbReference>
<feature type="domain" description="Glycoside hydrolase family 38 central" evidence="6">
    <location>
        <begin position="365"/>
        <end position="455"/>
    </location>
</feature>
<keyword evidence="3" id="KW-0378">Hydrolase</keyword>
<dbReference type="AlphaFoldDB" id="A0A6I2FFP7"/>
<evidence type="ECO:0000259" key="6">
    <source>
        <dbReference type="SMART" id="SM00872"/>
    </source>
</evidence>
<dbReference type="SUPFAM" id="SSF74650">
    <property type="entry name" value="Galactose mutarotase-like"/>
    <property type="match status" value="1"/>
</dbReference>
<dbReference type="InterPro" id="IPR037094">
    <property type="entry name" value="Glyco_hydro_38_cen_sf"/>
</dbReference>
<proteinExistence type="inferred from homology"/>
<feature type="compositionally biased region" description="Low complexity" evidence="5">
    <location>
        <begin position="17"/>
        <end position="47"/>
    </location>
</feature>
<evidence type="ECO:0000313" key="7">
    <source>
        <dbReference type="EMBL" id="MRG60733.1"/>
    </source>
</evidence>
<dbReference type="GO" id="GO:0004559">
    <property type="term" value="F:alpha-mannosidase activity"/>
    <property type="evidence" value="ECO:0007669"/>
    <property type="project" value="InterPro"/>
</dbReference>
<evidence type="ECO:0000256" key="4">
    <source>
        <dbReference type="ARBA" id="ARBA00023295"/>
    </source>
</evidence>
<dbReference type="GO" id="GO:0009313">
    <property type="term" value="P:oligosaccharide catabolic process"/>
    <property type="evidence" value="ECO:0007669"/>
    <property type="project" value="TreeGrafter"/>
</dbReference>
<keyword evidence="8" id="KW-1185">Reference proteome</keyword>
<dbReference type="InterPro" id="IPR011330">
    <property type="entry name" value="Glyco_hydro/deAcase_b/a-brl"/>
</dbReference>
<dbReference type="Gene3D" id="3.20.110.10">
    <property type="entry name" value="Glycoside hydrolase 38, N terminal domain"/>
    <property type="match status" value="1"/>
</dbReference>
<dbReference type="InterPro" id="IPR000602">
    <property type="entry name" value="Glyco_hydro_38_N"/>
</dbReference>
<dbReference type="GO" id="GO:0006013">
    <property type="term" value="P:mannose metabolic process"/>
    <property type="evidence" value="ECO:0007669"/>
    <property type="project" value="InterPro"/>
</dbReference>
<organism evidence="7 8">
    <name type="scientific">Agromyces agglutinans</name>
    <dbReference type="NCBI Taxonomy" id="2662258"/>
    <lineage>
        <taxon>Bacteria</taxon>
        <taxon>Bacillati</taxon>
        <taxon>Actinomycetota</taxon>
        <taxon>Actinomycetes</taxon>
        <taxon>Micrococcales</taxon>
        <taxon>Microbacteriaceae</taxon>
        <taxon>Agromyces</taxon>
    </lineage>
</organism>
<dbReference type="InterPro" id="IPR011013">
    <property type="entry name" value="Gal_mutarotase_sf_dom"/>
</dbReference>
<keyword evidence="4" id="KW-0326">Glycosidase</keyword>
<name>A0A6I2FFP7_9MICO</name>
<dbReference type="InterPro" id="IPR028995">
    <property type="entry name" value="Glyco_hydro_57/38_cen_sf"/>
</dbReference>
<dbReference type="Gene3D" id="2.70.98.30">
    <property type="entry name" value="Golgi alpha-mannosidase II, domain 4"/>
    <property type="match status" value="1"/>
</dbReference>
<protein>
    <recommendedName>
        <fullName evidence="6">Glycoside hydrolase family 38 central domain-containing protein</fullName>
    </recommendedName>
</protein>
<dbReference type="GO" id="GO:0046872">
    <property type="term" value="F:metal ion binding"/>
    <property type="evidence" value="ECO:0007669"/>
    <property type="project" value="UniProtKB-KW"/>
</dbReference>
<dbReference type="Pfam" id="PF01074">
    <property type="entry name" value="Glyco_hydro_38N"/>
    <property type="match status" value="1"/>
</dbReference>
<gene>
    <name evidence="7" type="ORF">GE115_12760</name>
</gene>
<evidence type="ECO:0000256" key="3">
    <source>
        <dbReference type="ARBA" id="ARBA00022801"/>
    </source>
</evidence>
<feature type="region of interest" description="Disordered" evidence="5">
    <location>
        <begin position="1"/>
        <end position="92"/>
    </location>
</feature>
<keyword evidence="2" id="KW-0479">Metal-binding</keyword>
<evidence type="ECO:0000256" key="5">
    <source>
        <dbReference type="SAM" id="MobiDB-lite"/>
    </source>
</evidence>
<dbReference type="InterPro" id="IPR027291">
    <property type="entry name" value="Glyco_hydro_38_N_sf"/>
</dbReference>
<sequence length="988" mass="106360">MPRTSSSCARSPRHSTCRSSPRAASRRPTSSPQPSRRARGASWSAGRSPDRPRSPRRSSRRSPPTRLPRASRPPAPSARPRRQEASVADQTPTCHVVTHVHWDREWYRPFESYRTRLVELVEQVSRQLDAGAIDSFHLDGQTITLRDVRDLRPDLVDQVRRHVQAGRLTIGPWHVLADNQLVSGENLIRNLLAARRHGASVGALTGIGYSPDAFGHPADLPRILAGFGIDTALVWRGAPAEHAEFRWRSPDGSEVYSVNQCYYGVDVLWNDEGRGERLRGFLDSEAERRPGGPWLLMNGADHVAPRDTTRLLADSDADAGGRAAVVQSSLERFFDDLRAAAPSPAVVEGELRHLGGPGTFLLPGTLSTRVYLKQENAAAEALLERELEPLLAAEVLTPRPIAPALTAERTDVTPIDADVTGHLRHAWELVLENAPHDSICGCSVDEVHRENSVRSERVMQLGDQLVRRALLRRGLDPRVHATPATESTRIAVHPPIADAARRDRARVEADVVIAPDRVVAGLTAPDGSDVAVEVEDLGTGMSFEADLDLLPDSVPARRQRLRFLAEGVAPGETAVFTVVLAAREPAAPTRTHVPVGEAIALPDGRHLVVTSDAGFDIIDEAAGTTYEGLARLVDGGDRGDTYTYDPPASDRIVPATAADVTVERTPVRTVVRWTATLDVPVALDDSRDGRTDEVATTPVEIEVSQWHGRDGLDWSASFTNASLDHRLRAHFPVSGTPGFWRSGQHFSSLDRPFGPELGELPTERNREAEIGTHPAHGYVVAGAGDDAVALVLDHVSEVQGLEATPERPAELALTLLRSTGWLSRFDLRTRTTGAGPMLPTPEAQVLRPVRAHVALRLGASAADTYALADAADARRAQPVATQLREGTDAPAAALPAAVTVEGAIVSAFKPADDGAGAVLRLVNPTPDARTAWIAVDAGIGVTAVRFDETPVATGGALVPIEADGGRGRVAVELLPQASTSFRLETIDG</sequence>
<dbReference type="PANTHER" id="PTHR46017:SF2">
    <property type="entry name" value="MANNOSYLGLYCERATE HYDROLASE"/>
    <property type="match status" value="1"/>
</dbReference>
<dbReference type="InterPro" id="IPR015341">
    <property type="entry name" value="Glyco_hydro_38_cen"/>
</dbReference>
<dbReference type="SUPFAM" id="SSF88713">
    <property type="entry name" value="Glycoside hydrolase/deacetylase"/>
    <property type="match status" value="1"/>
</dbReference>
<evidence type="ECO:0000256" key="1">
    <source>
        <dbReference type="ARBA" id="ARBA00009792"/>
    </source>
</evidence>
<dbReference type="PANTHER" id="PTHR46017">
    <property type="entry name" value="ALPHA-MANNOSIDASE 2C1"/>
    <property type="match status" value="1"/>
</dbReference>